<dbReference type="KEGG" id="cmag:CBW24_13185"/>
<dbReference type="InterPro" id="IPR013024">
    <property type="entry name" value="GGCT-like"/>
</dbReference>
<accession>A0A291M1T1</accession>
<sequence length="189" mass="20277">MTVHDSDIPDPLWVFGYGSLIWNPGFDVAEQSVARLTGYHRAFCMRSIHHRGTPEAPGLVLALDQAAGAACTGVAFRVAPGTEATTLAELRDRELVSSAYLETVQTLRLIDGRQVRALAYVIDPEHVQYCGGLGLEEQAGIIAAATGGRGPNDEYLINTASHLTELGIADADLDWLVTRVCALRATSSE</sequence>
<reference evidence="3 4" key="1">
    <citation type="submission" date="2017-05" db="EMBL/GenBank/DDBJ databases">
        <title>Comparative genomic and metabolic analysis of manganese-oxidizing mechanisms in Celeribater manganoxidans DY25T: its adaption to the environment of polymetallic nodule.</title>
        <authorList>
            <person name="Wang X."/>
        </authorList>
    </citation>
    <scope>NUCLEOTIDE SEQUENCE [LARGE SCALE GENOMIC DNA]</scope>
    <source>
        <strain evidence="3 4">DY25</strain>
    </source>
</reference>
<dbReference type="GO" id="GO:0005737">
    <property type="term" value="C:cytoplasm"/>
    <property type="evidence" value="ECO:0007669"/>
    <property type="project" value="TreeGrafter"/>
</dbReference>
<proteinExistence type="predicted"/>
<dbReference type="EC" id="4.3.2.7" evidence="1"/>
<evidence type="ECO:0000256" key="1">
    <source>
        <dbReference type="ARBA" id="ARBA00012344"/>
    </source>
</evidence>
<dbReference type="InterPro" id="IPR036568">
    <property type="entry name" value="GGCT-like_sf"/>
</dbReference>
<name>A0A291M1T1_9RHOB</name>
<dbReference type="GO" id="GO:0006751">
    <property type="term" value="P:glutathione catabolic process"/>
    <property type="evidence" value="ECO:0007669"/>
    <property type="project" value="InterPro"/>
</dbReference>
<keyword evidence="2" id="KW-0456">Lyase</keyword>
<dbReference type="EMBL" id="CP021404">
    <property type="protein sequence ID" value="ATI42860.1"/>
    <property type="molecule type" value="Genomic_DNA"/>
</dbReference>
<evidence type="ECO:0000256" key="2">
    <source>
        <dbReference type="ARBA" id="ARBA00023239"/>
    </source>
</evidence>
<evidence type="ECO:0000313" key="3">
    <source>
        <dbReference type="EMBL" id="ATI42860.1"/>
    </source>
</evidence>
<protein>
    <recommendedName>
        <fullName evidence="1">glutathione-specific gamma-glutamylcyclotransferase</fullName>
        <ecNumber evidence="1">4.3.2.7</ecNumber>
    </recommendedName>
</protein>
<dbReference type="RefSeq" id="WP_088664611.1">
    <property type="nucleotide sequence ID" value="NZ_CP021404.1"/>
</dbReference>
<dbReference type="GO" id="GO:0016740">
    <property type="term" value="F:transferase activity"/>
    <property type="evidence" value="ECO:0007669"/>
    <property type="project" value="UniProtKB-KW"/>
</dbReference>
<dbReference type="CDD" id="cd06661">
    <property type="entry name" value="GGCT_like"/>
    <property type="match status" value="1"/>
</dbReference>
<dbReference type="PANTHER" id="PTHR12192">
    <property type="entry name" value="CATION TRANSPORT PROTEIN CHAC-RELATED"/>
    <property type="match status" value="1"/>
</dbReference>
<dbReference type="GO" id="GO:0061928">
    <property type="term" value="F:glutathione specific gamma-glutamylcyclotransferase activity"/>
    <property type="evidence" value="ECO:0007669"/>
    <property type="project" value="UniProtKB-EC"/>
</dbReference>
<evidence type="ECO:0000313" key="4">
    <source>
        <dbReference type="Proteomes" id="UP000219050"/>
    </source>
</evidence>
<dbReference type="InterPro" id="IPR006840">
    <property type="entry name" value="ChaC"/>
</dbReference>
<dbReference type="SUPFAM" id="SSF110857">
    <property type="entry name" value="Gamma-glutamyl cyclotransferase-like"/>
    <property type="match status" value="1"/>
</dbReference>
<gene>
    <name evidence="3" type="ORF">CBW24_13185</name>
</gene>
<keyword evidence="4" id="KW-1185">Reference proteome</keyword>
<dbReference type="OrthoDB" id="9795692at2"/>
<dbReference type="Pfam" id="PF04752">
    <property type="entry name" value="ChaC"/>
    <property type="match status" value="1"/>
</dbReference>
<dbReference type="PANTHER" id="PTHR12192:SF2">
    <property type="entry name" value="GLUTATHIONE-SPECIFIC GAMMA-GLUTAMYLCYCLOTRANSFERASE 2"/>
    <property type="match status" value="1"/>
</dbReference>
<dbReference type="Gene3D" id="3.10.490.10">
    <property type="entry name" value="Gamma-glutamyl cyclotransferase-like"/>
    <property type="match status" value="1"/>
</dbReference>
<keyword evidence="3" id="KW-0808">Transferase</keyword>
<dbReference type="AlphaFoldDB" id="A0A291M1T1"/>
<organism evidence="3 4">
    <name type="scientific">Pacificitalea manganoxidans</name>
    <dbReference type="NCBI Taxonomy" id="1411902"/>
    <lineage>
        <taxon>Bacteria</taxon>
        <taxon>Pseudomonadati</taxon>
        <taxon>Pseudomonadota</taxon>
        <taxon>Alphaproteobacteria</taxon>
        <taxon>Rhodobacterales</taxon>
        <taxon>Paracoccaceae</taxon>
        <taxon>Pacificitalea</taxon>
    </lineage>
</organism>
<dbReference type="Proteomes" id="UP000219050">
    <property type="component" value="Chromosome"/>
</dbReference>